<dbReference type="GO" id="GO:0016491">
    <property type="term" value="F:oxidoreductase activity"/>
    <property type="evidence" value="ECO:0007669"/>
    <property type="project" value="UniProtKB-KW"/>
</dbReference>
<keyword evidence="5" id="KW-1185">Reference proteome</keyword>
<dbReference type="Pfam" id="PF05368">
    <property type="entry name" value="NmrA"/>
    <property type="match status" value="1"/>
</dbReference>
<dbReference type="InterPro" id="IPR045312">
    <property type="entry name" value="PCBER-like"/>
</dbReference>
<dbReference type="SUPFAM" id="SSF51735">
    <property type="entry name" value="NAD(P)-binding Rossmann-fold domains"/>
    <property type="match status" value="1"/>
</dbReference>
<feature type="domain" description="NmrA-like" evidence="3">
    <location>
        <begin position="41"/>
        <end position="277"/>
    </location>
</feature>
<dbReference type="CDD" id="cd05259">
    <property type="entry name" value="PCBER_SDR_a"/>
    <property type="match status" value="1"/>
</dbReference>
<dbReference type="eggNOG" id="ENOG502SHHA">
    <property type="taxonomic scope" value="Eukaryota"/>
</dbReference>
<dbReference type="InterPro" id="IPR036291">
    <property type="entry name" value="NAD(P)-bd_dom_sf"/>
</dbReference>
<organism evidence="4 5">
    <name type="scientific">Serendipita indica (strain DSM 11827)</name>
    <name type="common">Root endophyte fungus</name>
    <name type="synonym">Piriformospora indica</name>
    <dbReference type="NCBI Taxonomy" id="1109443"/>
    <lineage>
        <taxon>Eukaryota</taxon>
        <taxon>Fungi</taxon>
        <taxon>Dikarya</taxon>
        <taxon>Basidiomycota</taxon>
        <taxon>Agaricomycotina</taxon>
        <taxon>Agaricomycetes</taxon>
        <taxon>Sebacinales</taxon>
        <taxon>Serendipitaceae</taxon>
        <taxon>Serendipita</taxon>
    </lineage>
</organism>
<name>G4TKT9_SERID</name>
<dbReference type="STRING" id="1109443.G4TKT9"/>
<dbReference type="Gene3D" id="3.40.50.720">
    <property type="entry name" value="NAD(P)-binding Rossmann-like Domain"/>
    <property type="match status" value="1"/>
</dbReference>
<comment type="caution">
    <text evidence="4">The sequence shown here is derived from an EMBL/GenBank/DDBJ whole genome shotgun (WGS) entry which is preliminary data.</text>
</comment>
<dbReference type="AlphaFoldDB" id="G4TKT9"/>
<keyword evidence="2" id="KW-0560">Oxidoreductase</keyword>
<dbReference type="InterPro" id="IPR008030">
    <property type="entry name" value="NmrA-like"/>
</dbReference>
<evidence type="ECO:0000256" key="1">
    <source>
        <dbReference type="ARBA" id="ARBA00022857"/>
    </source>
</evidence>
<dbReference type="OMA" id="YHSKLAI"/>
<sequence>MALVYDQSDLSISRVKGWRFGYKKALEHSLWGQQNSYMSYKKIVQAGAGGSIGAPVLKALVDSGQFDVTVLTRKSSNYKPPYNSITVVPVDYTNHAELVEALRGNDALVVTLGDFTSSERNHHALTDAAIKAGLKCIIPSTFASDLSNPPGSEEETFRPHLNNMAYIRSKQAEIGHIFITNGCFFEWGLKTGILGLDIPNAKCTIYGDGMRPFNATTYDSVGRTVVSVLSTPSTFLNKDIRVHDFWITQWDLKALFEEETGKTYTVEHVDPLKLKADCEAAIAQGELNHHTFMGVIAGVVFGKHTCSWGVSDDTPLVGLPAKDIKEELKKFLEAM</sequence>
<dbReference type="InParanoid" id="G4TKT9"/>
<evidence type="ECO:0000313" key="5">
    <source>
        <dbReference type="Proteomes" id="UP000007148"/>
    </source>
</evidence>
<reference evidence="4 5" key="1">
    <citation type="journal article" date="2011" name="PLoS Pathog.">
        <title>Endophytic Life Strategies Decoded by Genome and Transcriptome Analyses of the Mutualistic Root Symbiont Piriformospora indica.</title>
        <authorList>
            <person name="Zuccaro A."/>
            <person name="Lahrmann U."/>
            <person name="Guldener U."/>
            <person name="Langen G."/>
            <person name="Pfiffi S."/>
            <person name="Biedenkopf D."/>
            <person name="Wong P."/>
            <person name="Samans B."/>
            <person name="Grimm C."/>
            <person name="Basiewicz M."/>
            <person name="Murat C."/>
            <person name="Martin F."/>
            <person name="Kogel K.H."/>
        </authorList>
    </citation>
    <scope>NUCLEOTIDE SEQUENCE [LARGE SCALE GENOMIC DNA]</scope>
    <source>
        <strain evidence="4 5">DSM 11827</strain>
    </source>
</reference>
<keyword evidence="1" id="KW-0521">NADP</keyword>
<evidence type="ECO:0000259" key="3">
    <source>
        <dbReference type="Pfam" id="PF05368"/>
    </source>
</evidence>
<dbReference type="PANTHER" id="PTHR47706:SF1">
    <property type="entry name" value="CIPA-LIKE, PUTATIVE (AFU_ORTHOLOGUE AFUA_1G12460)-RELATED"/>
    <property type="match status" value="1"/>
</dbReference>
<dbReference type="Proteomes" id="UP000007148">
    <property type="component" value="Unassembled WGS sequence"/>
</dbReference>
<dbReference type="EMBL" id="CAFZ01000140">
    <property type="protein sequence ID" value="CCA71932.1"/>
    <property type="molecule type" value="Genomic_DNA"/>
</dbReference>
<protein>
    <submittedName>
        <fullName evidence="4">Related to 2`-hydroxyisoflavone reductase</fullName>
    </submittedName>
</protein>
<evidence type="ECO:0000313" key="4">
    <source>
        <dbReference type="EMBL" id="CCA71932.1"/>
    </source>
</evidence>
<dbReference type="HOGENOM" id="CLU_044876_3_3_1"/>
<gene>
    <name evidence="4" type="ORF">PIIN_05867</name>
</gene>
<dbReference type="Gene3D" id="3.90.25.10">
    <property type="entry name" value="UDP-galactose 4-epimerase, domain 1"/>
    <property type="match status" value="1"/>
</dbReference>
<dbReference type="OrthoDB" id="2826244at2759"/>
<evidence type="ECO:0000256" key="2">
    <source>
        <dbReference type="ARBA" id="ARBA00023002"/>
    </source>
</evidence>
<accession>G4TKT9</accession>
<dbReference type="InterPro" id="IPR051609">
    <property type="entry name" value="NmrA/Isoflavone_reductase-like"/>
</dbReference>
<dbReference type="PANTHER" id="PTHR47706">
    <property type="entry name" value="NMRA-LIKE FAMILY PROTEIN"/>
    <property type="match status" value="1"/>
</dbReference>
<proteinExistence type="predicted"/>